<evidence type="ECO:0000256" key="1">
    <source>
        <dbReference type="ARBA" id="ARBA00023015"/>
    </source>
</evidence>
<evidence type="ECO:0000256" key="2">
    <source>
        <dbReference type="ARBA" id="ARBA00023125"/>
    </source>
</evidence>
<dbReference type="PROSITE" id="PS01124">
    <property type="entry name" value="HTH_ARAC_FAMILY_2"/>
    <property type="match status" value="1"/>
</dbReference>
<name>A0AAU7PLM7_9FIRM</name>
<keyword evidence="1" id="KW-0805">Transcription regulation</keyword>
<sequence length="69" mass="8103">MTFYEDLNSRRVKRAEELLYNTREMSITDVAMGSGFSSMSAFNRTFKKIKHCSPSNYRKIRHQAYESEG</sequence>
<dbReference type="GO" id="GO:0043565">
    <property type="term" value="F:sequence-specific DNA binding"/>
    <property type="evidence" value="ECO:0007669"/>
    <property type="project" value="InterPro"/>
</dbReference>
<dbReference type="SMART" id="SM00342">
    <property type="entry name" value="HTH_ARAC"/>
    <property type="match status" value="1"/>
</dbReference>
<dbReference type="PRINTS" id="PR00032">
    <property type="entry name" value="HTHARAC"/>
</dbReference>
<reference evidence="5" key="1">
    <citation type="submission" date="2024-06" db="EMBL/GenBank/DDBJ databases">
        <title>Lacrimispora cavernae sp. nov., a novel anaerobe isolated from bat guano pile inside a cave.</title>
        <authorList>
            <person name="Miller S.L."/>
            <person name="Lu N."/>
            <person name="King J."/>
            <person name="Sankaranarayanan K."/>
            <person name="Lawson P.A."/>
        </authorList>
    </citation>
    <scope>NUCLEOTIDE SEQUENCE</scope>
    <source>
        <strain evidence="5">BS-2</strain>
    </source>
</reference>
<dbReference type="Gene3D" id="1.10.10.60">
    <property type="entry name" value="Homeodomain-like"/>
    <property type="match status" value="1"/>
</dbReference>
<gene>
    <name evidence="5" type="ORF">ABFV83_15120</name>
</gene>
<proteinExistence type="predicted"/>
<accession>A0AAU7PLM7</accession>
<dbReference type="RefSeq" id="WP_349944974.1">
    <property type="nucleotide sequence ID" value="NZ_CP157940.1"/>
</dbReference>
<feature type="domain" description="HTH araC/xylS-type" evidence="4">
    <location>
        <begin position="1"/>
        <end position="60"/>
    </location>
</feature>
<dbReference type="SUPFAM" id="SSF46689">
    <property type="entry name" value="Homeodomain-like"/>
    <property type="match status" value="1"/>
</dbReference>
<dbReference type="PANTHER" id="PTHR43280">
    <property type="entry name" value="ARAC-FAMILY TRANSCRIPTIONAL REGULATOR"/>
    <property type="match status" value="1"/>
</dbReference>
<dbReference type="AlphaFoldDB" id="A0AAU7PLM7"/>
<dbReference type="PANTHER" id="PTHR43280:SF28">
    <property type="entry name" value="HTH-TYPE TRANSCRIPTIONAL ACTIVATOR RHAS"/>
    <property type="match status" value="1"/>
</dbReference>
<dbReference type="EMBL" id="CP157940">
    <property type="protein sequence ID" value="XBS53147.1"/>
    <property type="molecule type" value="Genomic_DNA"/>
</dbReference>
<keyword evidence="3" id="KW-0804">Transcription</keyword>
<keyword evidence="2" id="KW-0238">DNA-binding</keyword>
<evidence type="ECO:0000259" key="4">
    <source>
        <dbReference type="PROSITE" id="PS01124"/>
    </source>
</evidence>
<dbReference type="InterPro" id="IPR009057">
    <property type="entry name" value="Homeodomain-like_sf"/>
</dbReference>
<dbReference type="GO" id="GO:0003700">
    <property type="term" value="F:DNA-binding transcription factor activity"/>
    <property type="evidence" value="ECO:0007669"/>
    <property type="project" value="InterPro"/>
</dbReference>
<organism evidence="5">
    <name type="scientific">Lacrimispora sp. BS-2</name>
    <dbReference type="NCBI Taxonomy" id="3151850"/>
    <lineage>
        <taxon>Bacteria</taxon>
        <taxon>Bacillati</taxon>
        <taxon>Bacillota</taxon>
        <taxon>Clostridia</taxon>
        <taxon>Lachnospirales</taxon>
        <taxon>Lachnospiraceae</taxon>
        <taxon>Lacrimispora</taxon>
    </lineage>
</organism>
<evidence type="ECO:0000313" key="5">
    <source>
        <dbReference type="EMBL" id="XBS53147.1"/>
    </source>
</evidence>
<dbReference type="InterPro" id="IPR018060">
    <property type="entry name" value="HTH_AraC"/>
</dbReference>
<dbReference type="InterPro" id="IPR020449">
    <property type="entry name" value="Tscrpt_reg_AraC-type_HTH"/>
</dbReference>
<evidence type="ECO:0000256" key="3">
    <source>
        <dbReference type="ARBA" id="ARBA00023163"/>
    </source>
</evidence>
<protein>
    <submittedName>
        <fullName evidence="5">Helix-turn-helix domain-containing protein</fullName>
    </submittedName>
</protein>
<dbReference type="Pfam" id="PF12833">
    <property type="entry name" value="HTH_18"/>
    <property type="match status" value="1"/>
</dbReference>